<dbReference type="Proteomes" id="UP000886653">
    <property type="component" value="Unassembled WGS sequence"/>
</dbReference>
<gene>
    <name evidence="2" type="ORF">CROQUDRAFT_692160</name>
</gene>
<dbReference type="EMBL" id="MU167233">
    <property type="protein sequence ID" value="KAG0148846.1"/>
    <property type="molecule type" value="Genomic_DNA"/>
</dbReference>
<organism evidence="2 3">
    <name type="scientific">Cronartium quercuum f. sp. fusiforme G11</name>
    <dbReference type="NCBI Taxonomy" id="708437"/>
    <lineage>
        <taxon>Eukaryota</taxon>
        <taxon>Fungi</taxon>
        <taxon>Dikarya</taxon>
        <taxon>Basidiomycota</taxon>
        <taxon>Pucciniomycotina</taxon>
        <taxon>Pucciniomycetes</taxon>
        <taxon>Pucciniales</taxon>
        <taxon>Coleosporiaceae</taxon>
        <taxon>Cronartium</taxon>
    </lineage>
</organism>
<name>A0A9P6NSP7_9BASI</name>
<dbReference type="OrthoDB" id="10414628at2759"/>
<feature type="compositionally biased region" description="Acidic residues" evidence="1">
    <location>
        <begin position="61"/>
        <end position="88"/>
    </location>
</feature>
<feature type="region of interest" description="Disordered" evidence="1">
    <location>
        <begin position="57"/>
        <end position="99"/>
    </location>
</feature>
<keyword evidence="3" id="KW-1185">Reference proteome</keyword>
<evidence type="ECO:0000313" key="2">
    <source>
        <dbReference type="EMBL" id="KAG0148846.1"/>
    </source>
</evidence>
<proteinExistence type="predicted"/>
<dbReference type="AlphaFoldDB" id="A0A9P6NSP7"/>
<protein>
    <submittedName>
        <fullName evidence="2">Uncharacterized protein</fullName>
    </submittedName>
</protein>
<comment type="caution">
    <text evidence="2">The sequence shown here is derived from an EMBL/GenBank/DDBJ whole genome shotgun (WGS) entry which is preliminary data.</text>
</comment>
<evidence type="ECO:0000256" key="1">
    <source>
        <dbReference type="SAM" id="MobiDB-lite"/>
    </source>
</evidence>
<reference evidence="2" key="1">
    <citation type="submission" date="2013-11" db="EMBL/GenBank/DDBJ databases">
        <title>Genome sequence of the fusiform rust pathogen reveals effectors for host alternation and coevolution with pine.</title>
        <authorList>
            <consortium name="DOE Joint Genome Institute"/>
            <person name="Smith K."/>
            <person name="Pendleton A."/>
            <person name="Kubisiak T."/>
            <person name="Anderson C."/>
            <person name="Salamov A."/>
            <person name="Aerts A."/>
            <person name="Riley R."/>
            <person name="Clum A."/>
            <person name="Lindquist E."/>
            <person name="Ence D."/>
            <person name="Campbell M."/>
            <person name="Kronenberg Z."/>
            <person name="Feau N."/>
            <person name="Dhillon B."/>
            <person name="Hamelin R."/>
            <person name="Burleigh J."/>
            <person name="Smith J."/>
            <person name="Yandell M."/>
            <person name="Nelson C."/>
            <person name="Grigoriev I."/>
            <person name="Davis J."/>
        </authorList>
    </citation>
    <scope>NUCLEOTIDE SEQUENCE</scope>
    <source>
        <strain evidence="2">G11</strain>
    </source>
</reference>
<sequence>MNGCDFNKKYYDRLSTPYHINKCAEDMGDSIDLTAPSEGSDAEDRAANVANMYFTQGDFGDLYDQESDDGDYTPEDNEDEDEEEEDVPFDTIGDEQMHD</sequence>
<accession>A0A9P6NSP7</accession>
<evidence type="ECO:0000313" key="3">
    <source>
        <dbReference type="Proteomes" id="UP000886653"/>
    </source>
</evidence>